<evidence type="ECO:0000256" key="3">
    <source>
        <dbReference type="ARBA" id="ARBA00023180"/>
    </source>
</evidence>
<name>A0ABD1KT29_9TELE</name>
<evidence type="ECO:0000256" key="2">
    <source>
        <dbReference type="ARBA" id="ARBA00023157"/>
    </source>
</evidence>
<proteinExistence type="predicted"/>
<dbReference type="AlphaFoldDB" id="A0ABD1KT29"/>
<dbReference type="Pfam" id="PF13927">
    <property type="entry name" value="Ig_3"/>
    <property type="match status" value="1"/>
</dbReference>
<organism evidence="6 7">
    <name type="scientific">Coilia grayii</name>
    <name type="common">Gray's grenadier anchovy</name>
    <dbReference type="NCBI Taxonomy" id="363190"/>
    <lineage>
        <taxon>Eukaryota</taxon>
        <taxon>Metazoa</taxon>
        <taxon>Chordata</taxon>
        <taxon>Craniata</taxon>
        <taxon>Vertebrata</taxon>
        <taxon>Euteleostomi</taxon>
        <taxon>Actinopterygii</taxon>
        <taxon>Neopterygii</taxon>
        <taxon>Teleostei</taxon>
        <taxon>Clupei</taxon>
        <taxon>Clupeiformes</taxon>
        <taxon>Clupeoidei</taxon>
        <taxon>Engraulidae</taxon>
        <taxon>Coilinae</taxon>
        <taxon>Coilia</taxon>
    </lineage>
</organism>
<dbReference type="Pfam" id="PF00047">
    <property type="entry name" value="ig"/>
    <property type="match status" value="1"/>
</dbReference>
<dbReference type="InterPro" id="IPR003599">
    <property type="entry name" value="Ig_sub"/>
</dbReference>
<dbReference type="EMBL" id="JBHFQA010000002">
    <property type="protein sequence ID" value="KAL2102287.1"/>
    <property type="molecule type" value="Genomic_DNA"/>
</dbReference>
<dbReference type="PANTHER" id="PTHR44337">
    <property type="entry name" value="CARCINOEMBRYONIC ANTIGEN-RELATED CELL ADHESION MOLECULE 8"/>
    <property type="match status" value="1"/>
</dbReference>
<evidence type="ECO:0000313" key="7">
    <source>
        <dbReference type="Proteomes" id="UP001591681"/>
    </source>
</evidence>
<dbReference type="InterPro" id="IPR052598">
    <property type="entry name" value="IgSF_CEA-related"/>
</dbReference>
<dbReference type="InterPro" id="IPR013783">
    <property type="entry name" value="Ig-like_fold"/>
</dbReference>
<keyword evidence="7" id="KW-1185">Reference proteome</keyword>
<evidence type="ECO:0000256" key="4">
    <source>
        <dbReference type="ARBA" id="ARBA00023319"/>
    </source>
</evidence>
<feature type="domain" description="Ig-like" evidence="5">
    <location>
        <begin position="202"/>
        <end position="296"/>
    </location>
</feature>
<dbReference type="InterPro" id="IPR013151">
    <property type="entry name" value="Immunoglobulin_dom"/>
</dbReference>
<dbReference type="Gene3D" id="2.60.40.10">
    <property type="entry name" value="Immunoglobulins"/>
    <property type="match status" value="5"/>
</dbReference>
<feature type="domain" description="Ig-like" evidence="5">
    <location>
        <begin position="299"/>
        <end position="379"/>
    </location>
</feature>
<dbReference type="SMART" id="SM00408">
    <property type="entry name" value="IGc2"/>
    <property type="match status" value="2"/>
</dbReference>
<feature type="domain" description="Ig-like" evidence="5">
    <location>
        <begin position="117"/>
        <end position="195"/>
    </location>
</feature>
<sequence>MIAKCDWTETLLFSTMVATIKCIHCSRIKLGYIGGYIRDLLAEQVLEEKFHPDVQGIMMSHPALLFLLSACLAGASGRASIRLERTATQKLFGPIQTNSDTGESASVAMTAPVSEGPSDVSITAPKIVVNGGNYTLKCSAKECYPSCNYTWFISDKKVGFGSKLEYTVPPHVIAETVICKVENTLSGLFVETMVTLQVAQGPKAVTIRGPSSVMVGDTLMYFCFADCSPECKITWRYQGKTLTGDIVSVPILERGNVVLGDKLVVSIEDFLDTQNLQCTAVNTLSGKSMSVIKTLNVTDSVAVRPVTSTPPIAEKTYSLQCAGALPGSNIQWTKNWKPLATSDRVRLTDSSSTLSFNPLRQSDGGVYDCIVTEQGKIIPGIIYELNVIYGPLNPALTQSGNKQVEWTTILRPGSSVTFFCSAVCYPTCSYVWLLNKDIVATDATFSISSASSADEGSLTCVVFNSISNATVSVQTHIQLIGGPKDVTISGPKSVRVGQKSTFECSAVCTPPCVYTWDAYGRTLHGNKVELTVSHYVATETLACTARNIVTGKVATAEATIDVTDPDWCGC</sequence>
<dbReference type="InterPro" id="IPR003598">
    <property type="entry name" value="Ig_sub2"/>
</dbReference>
<dbReference type="PROSITE" id="PS50835">
    <property type="entry name" value="IG_LIKE"/>
    <property type="match status" value="5"/>
</dbReference>
<keyword evidence="2" id="KW-1015">Disulfide bond</keyword>
<protein>
    <recommendedName>
        <fullName evidence="5">Ig-like domain-containing protein</fullName>
    </recommendedName>
</protein>
<keyword evidence="1" id="KW-0732">Signal</keyword>
<dbReference type="InterPro" id="IPR007110">
    <property type="entry name" value="Ig-like_dom"/>
</dbReference>
<dbReference type="SUPFAM" id="SSF48726">
    <property type="entry name" value="Immunoglobulin"/>
    <property type="match status" value="4"/>
</dbReference>
<feature type="domain" description="Ig-like" evidence="5">
    <location>
        <begin position="394"/>
        <end position="472"/>
    </location>
</feature>
<reference evidence="6 7" key="1">
    <citation type="submission" date="2024-09" db="EMBL/GenBank/DDBJ databases">
        <title>A chromosome-level genome assembly of Gray's grenadier anchovy, Coilia grayii.</title>
        <authorList>
            <person name="Fu Z."/>
        </authorList>
    </citation>
    <scope>NUCLEOTIDE SEQUENCE [LARGE SCALE GENOMIC DNA]</scope>
    <source>
        <strain evidence="6">G4</strain>
        <tissue evidence="6">Muscle</tissue>
    </source>
</reference>
<gene>
    <name evidence="6" type="ORF">ACEWY4_001455</name>
</gene>
<dbReference type="PANTHER" id="PTHR44337:SF20">
    <property type="entry name" value="CARCINOEMBRYONIC ANTIGEN-RELATED CELL ADHESION MOLECULE 5-RELATED"/>
    <property type="match status" value="1"/>
</dbReference>
<dbReference type="InterPro" id="IPR036179">
    <property type="entry name" value="Ig-like_dom_sf"/>
</dbReference>
<dbReference type="Proteomes" id="UP001591681">
    <property type="component" value="Unassembled WGS sequence"/>
</dbReference>
<comment type="caution">
    <text evidence="6">The sequence shown here is derived from an EMBL/GenBank/DDBJ whole genome shotgun (WGS) entry which is preliminary data.</text>
</comment>
<keyword evidence="4" id="KW-0393">Immunoglobulin domain</keyword>
<evidence type="ECO:0000259" key="5">
    <source>
        <dbReference type="PROSITE" id="PS50835"/>
    </source>
</evidence>
<feature type="domain" description="Ig-like" evidence="5">
    <location>
        <begin position="483"/>
        <end position="561"/>
    </location>
</feature>
<evidence type="ECO:0000313" key="6">
    <source>
        <dbReference type="EMBL" id="KAL2102287.1"/>
    </source>
</evidence>
<dbReference type="SMART" id="SM00409">
    <property type="entry name" value="IG"/>
    <property type="match status" value="4"/>
</dbReference>
<keyword evidence="3" id="KW-0325">Glycoprotein</keyword>
<evidence type="ECO:0000256" key="1">
    <source>
        <dbReference type="ARBA" id="ARBA00022729"/>
    </source>
</evidence>
<accession>A0ABD1KT29</accession>